<proteinExistence type="predicted"/>
<accession>A0A454CRY6</accession>
<evidence type="ECO:0000313" key="1">
    <source>
        <dbReference type="EMBL" id="EKM29159.1"/>
    </source>
</evidence>
<comment type="caution">
    <text evidence="1">The sequence shown here is derived from an EMBL/GenBank/DDBJ whole genome shotgun (WGS) entry which is preliminary data.</text>
</comment>
<sequence length="18" mass="2105">MNVSSDEFAYKVLKTMIE</sequence>
<dbReference type="AlphaFoldDB" id="A0A454CRY6"/>
<name>A0A454CRY6_VIBHA</name>
<dbReference type="Proteomes" id="UP000008367">
    <property type="component" value="Unassembled WGS sequence"/>
</dbReference>
<evidence type="ECO:0000313" key="2">
    <source>
        <dbReference type="Proteomes" id="UP000008367"/>
    </source>
</evidence>
<feature type="non-terminal residue" evidence="1">
    <location>
        <position position="18"/>
    </location>
</feature>
<reference evidence="1 2" key="1">
    <citation type="submission" date="2012-10" db="EMBL/GenBank/DDBJ databases">
        <title>Genome sequence of Vibrio Cholerae HENC-02.</title>
        <authorList>
            <person name="Eppinger M."/>
            <person name="Hasan N.A."/>
            <person name="Sengamalay N."/>
            <person name="Hine E."/>
            <person name="Su Q."/>
            <person name="Daugherty S.C."/>
            <person name="Young S."/>
            <person name="Sadzewicz L."/>
            <person name="Tallon L."/>
            <person name="Cebula T.A."/>
            <person name="Ravel J."/>
            <person name="Colwell R.R."/>
        </authorList>
    </citation>
    <scope>NUCLEOTIDE SEQUENCE [LARGE SCALE GENOMIC DNA]</scope>
    <source>
        <strain evidence="1 2">HENC-02</strain>
    </source>
</reference>
<dbReference type="EMBL" id="AJSR01002212">
    <property type="protein sequence ID" value="EKM29159.1"/>
    <property type="molecule type" value="Genomic_DNA"/>
</dbReference>
<organism evidence="1 2">
    <name type="scientific">Vibrio harveyi</name>
    <name type="common">Beneckea harveyi</name>
    <dbReference type="NCBI Taxonomy" id="669"/>
    <lineage>
        <taxon>Bacteria</taxon>
        <taxon>Pseudomonadati</taxon>
        <taxon>Pseudomonadota</taxon>
        <taxon>Gammaproteobacteria</taxon>
        <taxon>Vibrionales</taxon>
        <taxon>Vibrionaceae</taxon>
        <taxon>Vibrio</taxon>
    </lineage>
</organism>
<gene>
    <name evidence="1" type="ORF">VCHENC02_5007</name>
</gene>
<protein>
    <submittedName>
        <fullName evidence="1">Uncharacterized protein</fullName>
    </submittedName>
</protein>